<dbReference type="PROSITE" id="PS51257">
    <property type="entry name" value="PROKAR_LIPOPROTEIN"/>
    <property type="match status" value="1"/>
</dbReference>
<comment type="caution">
    <text evidence="1">The sequence shown here is derived from an EMBL/GenBank/DDBJ whole genome shotgun (WGS) entry which is preliminary data.</text>
</comment>
<dbReference type="PATRIC" id="fig|1339280.3.peg.2845"/>
<organism evidence="1 2">
    <name type="scientific">Bacteroides fragilis str. 2-F-2 #4</name>
    <dbReference type="NCBI Taxonomy" id="1339280"/>
    <lineage>
        <taxon>Bacteria</taxon>
        <taxon>Pseudomonadati</taxon>
        <taxon>Bacteroidota</taxon>
        <taxon>Bacteroidia</taxon>
        <taxon>Bacteroidales</taxon>
        <taxon>Bacteroidaceae</taxon>
        <taxon>Bacteroides</taxon>
    </lineage>
</organism>
<dbReference type="Proteomes" id="UP000022272">
    <property type="component" value="Unassembled WGS sequence"/>
</dbReference>
<dbReference type="AlphaFoldDB" id="A0A015YBN8"/>
<sequence length="707" mass="76725">MKTIKRFFLSTAAVTAALITGCTPEEEHMPVQGGDSFTLSSSEEQVITRAGDVSVSHFTGGTKYRLYGLVGGAWDKKLPTMNGQEGTEAVAADGTHQIDYLSAGADEDRFEGRTLDFYALTYGNTTLPVCGSEVDGVPACGIHADVGGVLPDLRRAVLTKQSGINSGVITLPFKHTLAKLKFEVVKQKTENGSTGVDVLAGIELKGISVSDYSEGSLLLSTGEYSHTGGKSDRTLLGSGFSQTVTESVLPVTTNGQAGGAAAECLIFPTLSGTTEGLKIKVATKGTNSADRTDTYEIRVPVVGDDGEVRKDENGKTVTEPFRFLPNYEYTLTITITNSDVQIITIIPRRYDWIEHNDDSQYMGQPLTFNGVMWMDRNLGATSADMTTAEGWEGARGYVYQLGRSIPYYLPKTVEYTGSDGKKYLRPRSCVDQNGGARPYPQVVGHENDAPVSRPAVASLALNPGDASKTFNYVMIGGDWDNTAAISSTYWATTKNDPCPTGWRVPTKKDFDGIMPIGEKYGDLTFINGHSGTAWKETSQNDPETGAKTVYVCKRVNANTGTYGIIYAIKYQGTPQAYRLMWALNMVGDNQSVTDANGTRYRAYVTIARFPCGKDDDLNINTCHTDYDWEHPSDFINLPISGYIYPDQAALYNAGAEVVYATSTPIGVYMYGASFKYIGNTGHRYFALYQMGRAAGVSIRCVRDVTSQ</sequence>
<accession>A0A015YBN8</accession>
<evidence type="ECO:0000313" key="1">
    <source>
        <dbReference type="EMBL" id="EXZ43870.1"/>
    </source>
</evidence>
<proteinExistence type="predicted"/>
<protein>
    <submittedName>
        <fullName evidence="1">Fibrobacter succinogenes major domain family protein</fullName>
    </submittedName>
</protein>
<dbReference type="RefSeq" id="WP_032570911.1">
    <property type="nucleotide sequence ID" value="NZ_JGDM01000072.1"/>
</dbReference>
<dbReference type="EMBL" id="JGDM01000072">
    <property type="protein sequence ID" value="EXZ43870.1"/>
    <property type="molecule type" value="Genomic_DNA"/>
</dbReference>
<gene>
    <name evidence="1" type="ORF">M076_2979</name>
</gene>
<reference evidence="1 2" key="1">
    <citation type="submission" date="2014-02" db="EMBL/GenBank/DDBJ databases">
        <authorList>
            <person name="Sears C."/>
            <person name="Carroll K."/>
            <person name="Sack B.R."/>
            <person name="Qadri F."/>
            <person name="Myers L.L."/>
            <person name="Chung G.-T."/>
            <person name="Escheverria P."/>
            <person name="Fraser C.M."/>
            <person name="Sadzewicz L."/>
            <person name="Shefchek K.A."/>
            <person name="Tallon L."/>
            <person name="Das S.P."/>
            <person name="Daugherty S."/>
            <person name="Mongodin E.F."/>
        </authorList>
    </citation>
    <scope>NUCLEOTIDE SEQUENCE [LARGE SCALE GENOMIC DNA]</scope>
    <source>
        <strain evidence="1 2">2-F-2 #4</strain>
    </source>
</reference>
<name>A0A015YBN8_BACFG</name>
<evidence type="ECO:0000313" key="2">
    <source>
        <dbReference type="Proteomes" id="UP000022272"/>
    </source>
</evidence>